<feature type="compositionally biased region" description="Pro residues" evidence="1">
    <location>
        <begin position="24"/>
        <end position="35"/>
    </location>
</feature>
<organism evidence="2 3">
    <name type="scientific">Azospirillum picis</name>
    <dbReference type="NCBI Taxonomy" id="488438"/>
    <lineage>
        <taxon>Bacteria</taxon>
        <taxon>Pseudomonadati</taxon>
        <taxon>Pseudomonadota</taxon>
        <taxon>Alphaproteobacteria</taxon>
        <taxon>Rhodospirillales</taxon>
        <taxon>Azospirillaceae</taxon>
        <taxon>Azospirillum</taxon>
    </lineage>
</organism>
<evidence type="ECO:0000313" key="2">
    <source>
        <dbReference type="EMBL" id="MDQ0535889.1"/>
    </source>
</evidence>
<protein>
    <submittedName>
        <fullName evidence="2">Uncharacterized protein</fullName>
    </submittedName>
</protein>
<evidence type="ECO:0000313" key="3">
    <source>
        <dbReference type="Proteomes" id="UP001244552"/>
    </source>
</evidence>
<name>A0ABU0MRP5_9PROT</name>
<dbReference type="RefSeq" id="WP_209988011.1">
    <property type="nucleotide sequence ID" value="NZ_JAGINO010000023.1"/>
</dbReference>
<sequence length="57" mass="6004">MTRRLDTPPPPRPTKRPSDDSMPPYTPGGVPPPTGDAPASPAEKTAPPDSYPPKKSP</sequence>
<comment type="caution">
    <text evidence="2">The sequence shown here is derived from an EMBL/GenBank/DDBJ whole genome shotgun (WGS) entry which is preliminary data.</text>
</comment>
<evidence type="ECO:0000256" key="1">
    <source>
        <dbReference type="SAM" id="MobiDB-lite"/>
    </source>
</evidence>
<accession>A0ABU0MRP5</accession>
<dbReference type="EMBL" id="JAUSVU010000021">
    <property type="protein sequence ID" value="MDQ0535889.1"/>
    <property type="molecule type" value="Genomic_DNA"/>
</dbReference>
<keyword evidence="3" id="KW-1185">Reference proteome</keyword>
<feature type="region of interest" description="Disordered" evidence="1">
    <location>
        <begin position="1"/>
        <end position="57"/>
    </location>
</feature>
<reference evidence="2 3" key="1">
    <citation type="submission" date="2023-07" db="EMBL/GenBank/DDBJ databases">
        <title>Genomic Encyclopedia of Type Strains, Phase IV (KMG-IV): sequencing the most valuable type-strain genomes for metagenomic binning, comparative biology and taxonomic classification.</title>
        <authorList>
            <person name="Goeker M."/>
        </authorList>
    </citation>
    <scope>NUCLEOTIDE SEQUENCE [LARGE SCALE GENOMIC DNA]</scope>
    <source>
        <strain evidence="2 3">DSM 19922</strain>
    </source>
</reference>
<proteinExistence type="predicted"/>
<gene>
    <name evidence="2" type="ORF">QO018_004775</name>
</gene>
<dbReference type="Proteomes" id="UP001244552">
    <property type="component" value="Unassembled WGS sequence"/>
</dbReference>